<feature type="binding site" evidence="9">
    <location>
        <begin position="108"/>
        <end position="111"/>
    </location>
    <ligand>
        <name>ATP</name>
        <dbReference type="ChEBI" id="CHEBI:30616"/>
    </ligand>
</feature>
<dbReference type="GO" id="GO:0030388">
    <property type="term" value="P:fructose 1,6-bisphosphate metabolic process"/>
    <property type="evidence" value="ECO:0007669"/>
    <property type="project" value="TreeGrafter"/>
</dbReference>
<dbReference type="PANTHER" id="PTHR13697:SF52">
    <property type="entry name" value="ATP-DEPENDENT 6-PHOSPHOFRUCTOKINASE 3"/>
    <property type="match status" value="1"/>
</dbReference>
<dbReference type="InterPro" id="IPR000023">
    <property type="entry name" value="Phosphofructokinase_dom"/>
</dbReference>
<feature type="binding site" evidence="9">
    <location>
        <position position="271"/>
    </location>
    <ligand>
        <name>substrate</name>
        <note>ligand shared between dimeric partners</note>
    </ligand>
</feature>
<dbReference type="PRINTS" id="PR00476">
    <property type="entry name" value="PHFRCTKINASE"/>
</dbReference>
<dbReference type="Gene3D" id="3.40.50.450">
    <property type="match status" value="1"/>
</dbReference>
<comment type="pathway">
    <text evidence="2 9">Carbohydrate degradation; glycolysis; D-glyceraldehyde 3-phosphate and glycerone phosphate from D-glucose: step 3/4.</text>
</comment>
<accession>A0A859A1C8</accession>
<dbReference type="GO" id="GO:0061621">
    <property type="term" value="P:canonical glycolysis"/>
    <property type="evidence" value="ECO:0007669"/>
    <property type="project" value="TreeGrafter"/>
</dbReference>
<dbReference type="GO" id="GO:0048029">
    <property type="term" value="F:monosaccharide binding"/>
    <property type="evidence" value="ECO:0007669"/>
    <property type="project" value="TreeGrafter"/>
</dbReference>
<evidence type="ECO:0000259" key="10">
    <source>
        <dbReference type="Pfam" id="PF00365"/>
    </source>
</evidence>
<feature type="site" description="Important for substrate specificity; cannot use PPi as phosphoryl donor" evidence="9">
    <location>
        <position position="110"/>
    </location>
</feature>
<name>A0A859A1C8_9BURK</name>
<feature type="binding site" description="in other chain" evidence="9">
    <location>
        <begin position="175"/>
        <end position="177"/>
    </location>
    <ligand>
        <name>substrate</name>
        <note>ligand shared between dimeric partners</note>
    </ligand>
</feature>
<dbReference type="NCBIfam" id="NF002872">
    <property type="entry name" value="PRK03202.1"/>
    <property type="match status" value="1"/>
</dbReference>
<feature type="active site" description="Proton acceptor" evidence="9">
    <location>
        <position position="133"/>
    </location>
</feature>
<dbReference type="GO" id="GO:0047334">
    <property type="term" value="F:diphosphate-fructose-6-phosphate 1-phosphotransferase activity"/>
    <property type="evidence" value="ECO:0007669"/>
    <property type="project" value="InterPro"/>
</dbReference>
<dbReference type="EC" id="2.7.1.11" evidence="9"/>
<evidence type="ECO:0000256" key="4">
    <source>
        <dbReference type="ARBA" id="ARBA00022679"/>
    </source>
</evidence>
<keyword evidence="4 9" id="KW-0808">Transferase</keyword>
<gene>
    <name evidence="9" type="primary">pfkA</name>
    <name evidence="11" type="ORF">HF896_16180</name>
</gene>
<dbReference type="GO" id="GO:0005945">
    <property type="term" value="C:6-phosphofructokinase complex"/>
    <property type="evidence" value="ECO:0007669"/>
    <property type="project" value="TreeGrafter"/>
</dbReference>
<dbReference type="Gene3D" id="3.40.50.460">
    <property type="entry name" value="Phosphofructokinase domain"/>
    <property type="match status" value="1"/>
</dbReference>
<comment type="caution">
    <text evidence="9">Lacks conserved residue(s) required for the propagation of feature annotation.</text>
</comment>
<dbReference type="GO" id="GO:0070095">
    <property type="term" value="F:fructose-6-phosphate binding"/>
    <property type="evidence" value="ECO:0007669"/>
    <property type="project" value="TreeGrafter"/>
</dbReference>
<feature type="domain" description="Phosphofructokinase" evidence="10">
    <location>
        <begin position="2"/>
        <end position="302"/>
    </location>
</feature>
<evidence type="ECO:0000313" key="12">
    <source>
        <dbReference type="Proteomes" id="UP000500755"/>
    </source>
</evidence>
<dbReference type="GO" id="GO:0042802">
    <property type="term" value="F:identical protein binding"/>
    <property type="evidence" value="ECO:0007669"/>
    <property type="project" value="TreeGrafter"/>
</dbReference>
<dbReference type="HAMAP" id="MF_01976">
    <property type="entry name" value="Phosphofructokinase_III"/>
    <property type="match status" value="1"/>
</dbReference>
<keyword evidence="9" id="KW-0067">ATP-binding</keyword>
<protein>
    <recommendedName>
        <fullName evidence="9">ATP-dependent 6-phosphofructokinase</fullName>
        <shortName evidence="9">ATP-PFK</shortName>
        <shortName evidence="9">Phosphofructokinase</shortName>
        <ecNumber evidence="9">2.7.1.11</ecNumber>
    </recommendedName>
    <alternativeName>
        <fullName evidence="9">Phosphohexokinase</fullName>
    </alternativeName>
</protein>
<dbReference type="UniPathway" id="UPA00109">
    <property type="reaction ID" value="UER00182"/>
</dbReference>
<dbReference type="AlphaFoldDB" id="A0A859A1C8"/>
<evidence type="ECO:0000256" key="1">
    <source>
        <dbReference type="ARBA" id="ARBA00001946"/>
    </source>
</evidence>
<feature type="binding site" description="in other chain" evidence="9">
    <location>
        <position position="227"/>
    </location>
    <ligand>
        <name>substrate</name>
        <note>ligand shared between dimeric partners</note>
    </ligand>
</feature>
<comment type="similarity">
    <text evidence="9">Belongs to the phosphofructokinase type A (PFKA) family. Mixed-substrate PFK group III subfamily.</text>
</comment>
<comment type="function">
    <text evidence="9">Catalyzes the phosphorylation of D-fructose 6-phosphate to fructose 1,6-bisphosphate by ATP, the first committing step of glycolysis.</text>
</comment>
<feature type="binding site" description="in other chain" evidence="9">
    <location>
        <begin position="131"/>
        <end position="133"/>
    </location>
    <ligand>
        <name>substrate</name>
        <note>ligand shared between dimeric partners</note>
    </ligand>
</feature>
<comment type="subcellular location">
    <subcellularLocation>
        <location evidence="9">Cytoplasm</location>
    </subcellularLocation>
</comment>
<keyword evidence="8 9" id="KW-0324">Glycolysis</keyword>
<evidence type="ECO:0000256" key="2">
    <source>
        <dbReference type="ARBA" id="ARBA00004679"/>
    </source>
</evidence>
<evidence type="ECO:0000256" key="5">
    <source>
        <dbReference type="ARBA" id="ARBA00022723"/>
    </source>
</evidence>
<dbReference type="PANTHER" id="PTHR13697">
    <property type="entry name" value="PHOSPHOFRUCTOKINASE"/>
    <property type="match status" value="1"/>
</dbReference>
<dbReference type="InterPro" id="IPR022953">
    <property type="entry name" value="ATP_PFK"/>
</dbReference>
<dbReference type="InterPro" id="IPR035966">
    <property type="entry name" value="PKF_sf"/>
</dbReference>
<organism evidence="11 12">
    <name type="scientific">Alicycliphilus denitrificans</name>
    <dbReference type="NCBI Taxonomy" id="179636"/>
    <lineage>
        <taxon>Bacteria</taxon>
        <taxon>Pseudomonadati</taxon>
        <taxon>Pseudomonadota</taxon>
        <taxon>Betaproteobacteria</taxon>
        <taxon>Burkholderiales</taxon>
        <taxon>Comamonadaceae</taxon>
        <taxon>Alicycliphilus</taxon>
    </lineage>
</organism>
<dbReference type="GO" id="GO:0006002">
    <property type="term" value="P:fructose 6-phosphate metabolic process"/>
    <property type="evidence" value="ECO:0007669"/>
    <property type="project" value="InterPro"/>
</dbReference>
<comment type="subunit">
    <text evidence="9">Homodimer or homotetramer.</text>
</comment>
<evidence type="ECO:0000256" key="8">
    <source>
        <dbReference type="ARBA" id="ARBA00023152"/>
    </source>
</evidence>
<sequence>MRIGVLTGGGDCPGLNAVIRAVTKSLIQHGHGKGVEVLGILDGFEGLMGDTPRARPLVWDRVSGILHMGGTILGTSNSANPLKDEATLEQVRRNVRALGLDVVVAIGGDGTMSLAHGLQKIGLACVGVPKTIDNDIALCERSFGFDTAVATATDALRRVESTANSHHRVMIVETMGRHAGWLALESGIAGAADVILLPEIDYDLQAIIDRCREREQRQRYTIICIGEGAKPRGGEITVRERVAGSPDPVRLGGVGHVLRQQLQPHLKSEVRTTVLGYVQRGGDPTPFDRVLATRFGHHAAQLVIAGQLDRMVTLQDGRIGSVEIARVANTQRKVPPNHDLITMARDIGVCLGD</sequence>
<dbReference type="PIRSF" id="PIRSF000532">
    <property type="entry name" value="ATP_PFK_prok"/>
    <property type="match status" value="1"/>
</dbReference>
<dbReference type="GO" id="GO:0003872">
    <property type="term" value="F:6-phosphofructokinase activity"/>
    <property type="evidence" value="ECO:0007669"/>
    <property type="project" value="UniProtKB-UniRule"/>
</dbReference>
<reference evidence="11 12" key="1">
    <citation type="submission" date="2020-05" db="EMBL/GenBank/DDBJ databases">
        <title>Complete genome sequence of Alicycliphilus denitrificans DP3.</title>
        <authorList>
            <person name="Chen X."/>
        </authorList>
    </citation>
    <scope>NUCLEOTIDE SEQUENCE [LARGE SCALE GENOMIC DNA]</scope>
    <source>
        <strain evidence="11 12">DP3</strain>
    </source>
</reference>
<dbReference type="GO" id="GO:0016208">
    <property type="term" value="F:AMP binding"/>
    <property type="evidence" value="ECO:0007669"/>
    <property type="project" value="TreeGrafter"/>
</dbReference>
<proteinExistence type="inferred from homology"/>
<dbReference type="SUPFAM" id="SSF53784">
    <property type="entry name" value="Phosphofructokinase"/>
    <property type="match status" value="1"/>
</dbReference>
<feature type="binding site" evidence="9">
    <location>
        <position position="10"/>
    </location>
    <ligand>
        <name>ATP</name>
        <dbReference type="ChEBI" id="CHEBI:30616"/>
    </ligand>
</feature>
<dbReference type="GO" id="GO:0005524">
    <property type="term" value="F:ATP binding"/>
    <property type="evidence" value="ECO:0007669"/>
    <property type="project" value="UniProtKB-KW"/>
</dbReference>
<dbReference type="InterPro" id="IPR012829">
    <property type="entry name" value="Phosphofructokinase_III"/>
</dbReference>
<keyword evidence="7 9" id="KW-0460">Magnesium</keyword>
<dbReference type="GO" id="GO:0046872">
    <property type="term" value="F:metal ion binding"/>
    <property type="evidence" value="ECO:0007669"/>
    <property type="project" value="UniProtKB-KW"/>
</dbReference>
<evidence type="ECO:0000256" key="7">
    <source>
        <dbReference type="ARBA" id="ARBA00022842"/>
    </source>
</evidence>
<keyword evidence="6 9" id="KW-0418">Kinase</keyword>
<dbReference type="RefSeq" id="WP_041701293.1">
    <property type="nucleotide sequence ID" value="NZ_CP051298.1"/>
</dbReference>
<keyword evidence="3 9" id="KW-0963">Cytoplasm</keyword>
<feature type="binding site" evidence="9">
    <location>
        <position position="109"/>
    </location>
    <ligand>
        <name>Mg(2+)</name>
        <dbReference type="ChEBI" id="CHEBI:18420"/>
        <note>catalytic</note>
    </ligand>
</feature>
<dbReference type="Proteomes" id="UP000500755">
    <property type="component" value="Chromosome"/>
</dbReference>
<comment type="catalytic activity">
    <reaction evidence="9">
        <text>beta-D-fructose 6-phosphate + ATP = beta-D-fructose 1,6-bisphosphate + ADP + H(+)</text>
        <dbReference type="Rhea" id="RHEA:16109"/>
        <dbReference type="ChEBI" id="CHEBI:15378"/>
        <dbReference type="ChEBI" id="CHEBI:30616"/>
        <dbReference type="ChEBI" id="CHEBI:32966"/>
        <dbReference type="ChEBI" id="CHEBI:57634"/>
        <dbReference type="ChEBI" id="CHEBI:456216"/>
        <dbReference type="EC" id="2.7.1.11"/>
    </reaction>
</comment>
<feature type="binding site" description="in other chain" evidence="9">
    <location>
        <begin position="277"/>
        <end position="280"/>
    </location>
    <ligand>
        <name>substrate</name>
        <note>ligand shared between dimeric partners</note>
    </ligand>
</feature>
<comment type="cofactor">
    <cofactor evidence="1 9">
        <name>Mg(2+)</name>
        <dbReference type="ChEBI" id="CHEBI:18420"/>
    </cofactor>
</comment>
<evidence type="ECO:0000313" key="11">
    <source>
        <dbReference type="EMBL" id="QKD46349.1"/>
    </source>
</evidence>
<feature type="binding site" evidence="9">
    <location>
        <position position="168"/>
    </location>
    <ligand>
        <name>substrate</name>
        <note>ligand shared between dimeric partners</note>
    </ligand>
</feature>
<evidence type="ECO:0000256" key="3">
    <source>
        <dbReference type="ARBA" id="ARBA00022490"/>
    </source>
</evidence>
<evidence type="ECO:0000256" key="6">
    <source>
        <dbReference type="ARBA" id="ARBA00022777"/>
    </source>
</evidence>
<keyword evidence="5 9" id="KW-0479">Metal-binding</keyword>
<dbReference type="EMBL" id="CP051298">
    <property type="protein sequence ID" value="QKD46349.1"/>
    <property type="molecule type" value="Genomic_DNA"/>
</dbReference>
<dbReference type="InterPro" id="IPR012003">
    <property type="entry name" value="ATP_PFK_prok-type"/>
</dbReference>
<evidence type="ECO:0000256" key="9">
    <source>
        <dbReference type="HAMAP-Rule" id="MF_01976"/>
    </source>
</evidence>
<dbReference type="Pfam" id="PF00365">
    <property type="entry name" value="PFK"/>
    <property type="match status" value="1"/>
</dbReference>
<keyword evidence="9" id="KW-0547">Nucleotide-binding</keyword>